<dbReference type="OrthoDB" id="9793325at2"/>
<dbReference type="CDD" id="cd05344">
    <property type="entry name" value="BKR_like_SDR_like"/>
    <property type="match status" value="1"/>
</dbReference>
<comment type="caution">
    <text evidence="3">The sequence shown here is derived from an EMBL/GenBank/DDBJ whole genome shotgun (WGS) entry which is preliminary data.</text>
</comment>
<dbReference type="FunFam" id="3.40.50.720:FF:000642">
    <property type="entry name" value="Short-chain dehydrogenase/reductase SDR"/>
    <property type="match status" value="1"/>
</dbReference>
<accession>A0A5C5CIP2</accession>
<evidence type="ECO:0000313" key="2">
    <source>
        <dbReference type="EMBL" id="MBB4094737.1"/>
    </source>
</evidence>
<dbReference type="GO" id="GO:0004316">
    <property type="term" value="F:3-oxoacyl-[acyl-carrier-protein] reductase (NADPH) activity"/>
    <property type="evidence" value="ECO:0007669"/>
    <property type="project" value="UniProtKB-EC"/>
</dbReference>
<dbReference type="PANTHER" id="PTHR42879">
    <property type="entry name" value="3-OXOACYL-(ACYL-CARRIER-PROTEIN) REDUCTASE"/>
    <property type="match status" value="1"/>
</dbReference>
<dbReference type="InterPro" id="IPR002347">
    <property type="entry name" value="SDR_fam"/>
</dbReference>
<protein>
    <submittedName>
        <fullName evidence="2">3-oxoacyl-[acyl-carrier protein] reductase</fullName>
        <ecNumber evidence="2">1.1.1.100</ecNumber>
    </submittedName>
    <submittedName>
        <fullName evidence="3">SDR family oxidoreductase</fullName>
    </submittedName>
</protein>
<dbReference type="RefSeq" id="WP_140021337.1">
    <property type="nucleotide sequence ID" value="NZ_JACIEX010000007.1"/>
</dbReference>
<reference evidence="2 5" key="3">
    <citation type="submission" date="2020-08" db="EMBL/GenBank/DDBJ databases">
        <title>Genomic Encyclopedia of Type Strains, Phase IV (KMG-IV): sequencing the most valuable type-strain genomes for metagenomic binning, comparative biology and taxonomic classification.</title>
        <authorList>
            <person name="Goeker M."/>
        </authorList>
    </citation>
    <scope>NUCLEOTIDE SEQUENCE [LARGE SCALE GENOMIC DNA]</scope>
    <source>
        <strain evidence="2 5">DSM 23868</strain>
    </source>
</reference>
<comment type="similarity">
    <text evidence="1">Belongs to the short-chain dehydrogenases/reductases (SDR) family.</text>
</comment>
<dbReference type="PRINTS" id="PR00081">
    <property type="entry name" value="GDHRDH"/>
</dbReference>
<gene>
    <name evidence="3" type="ORF">FIB18_14200</name>
    <name evidence="2" type="ORF">GGQ79_003272</name>
</gene>
<sequence>MDLGLKGRKAIVCASSKGLGRACAEALAEAGCDLVLNGRNEETLTEAAEKIRKTFGVNVKAVAADVSTAEGQAELLLACSAPDILVNNNGGPAFKDFRLLDRDAILQGVTQNMVTPIELIKAVIDGMVERRFGRIVNITSTSVYAPIPGLDLSSGARAGLTAFLAGVARTVAASNVTINNILPGAFDTDRLRNGFAFSAQKNGTTPDTEAAKRASSIPAGRIGQPKEFGQACAFLCSEHSGFITGQNLVIDGGAYQSAF</sequence>
<keyword evidence="2" id="KW-0560">Oxidoreductase</keyword>
<name>A0A5C5CIP2_9HYPH</name>
<reference evidence="3" key="2">
    <citation type="submission" date="2019-06" db="EMBL/GenBank/DDBJ databases">
        <authorList>
            <person name="Hu M."/>
        </authorList>
    </citation>
    <scope>NUCLEOTIDE SEQUENCE</scope>
    <source>
        <strain evidence="3">08RB2639</strain>
    </source>
</reference>
<dbReference type="AlphaFoldDB" id="A0A5C5CIP2"/>
<reference evidence="3 4" key="1">
    <citation type="journal article" date="2011" name="Int. J. Syst. Evol. Microbiol.">
        <title>Ochrobactrum pecoris sp. nov., isolated from farm animals.</title>
        <authorList>
            <person name="Kampfer P."/>
            <person name="Huber B."/>
            <person name="Busse H.J."/>
            <person name="Scholz H.C."/>
            <person name="Tomaso H."/>
            <person name="Hotzel H."/>
            <person name="Melzer F."/>
        </authorList>
    </citation>
    <scope>NUCLEOTIDE SEQUENCE [LARGE SCALE GENOMIC DNA]</scope>
    <source>
        <strain evidence="3 4">08RB2639</strain>
    </source>
</reference>
<dbReference type="Gene3D" id="3.40.50.720">
    <property type="entry name" value="NAD(P)-binding Rossmann-like Domain"/>
    <property type="match status" value="1"/>
</dbReference>
<dbReference type="InterPro" id="IPR036291">
    <property type="entry name" value="NAD(P)-bd_dom_sf"/>
</dbReference>
<dbReference type="SUPFAM" id="SSF51735">
    <property type="entry name" value="NAD(P)-binding Rossmann-fold domains"/>
    <property type="match status" value="1"/>
</dbReference>
<dbReference type="EMBL" id="JACIEX010000007">
    <property type="protein sequence ID" value="MBB4094737.1"/>
    <property type="molecule type" value="Genomic_DNA"/>
</dbReference>
<dbReference type="Pfam" id="PF13561">
    <property type="entry name" value="adh_short_C2"/>
    <property type="match status" value="1"/>
</dbReference>
<dbReference type="Proteomes" id="UP000313390">
    <property type="component" value="Unassembled WGS sequence"/>
</dbReference>
<evidence type="ECO:0000313" key="5">
    <source>
        <dbReference type="Proteomes" id="UP000553980"/>
    </source>
</evidence>
<dbReference type="EMBL" id="VEWK01000007">
    <property type="protein sequence ID" value="TNV11319.1"/>
    <property type="molecule type" value="Genomic_DNA"/>
</dbReference>
<proteinExistence type="inferred from homology"/>
<keyword evidence="5" id="KW-1185">Reference proteome</keyword>
<dbReference type="Proteomes" id="UP000553980">
    <property type="component" value="Unassembled WGS sequence"/>
</dbReference>
<organism evidence="3 4">
    <name type="scientific">Brucella pecoris</name>
    <dbReference type="NCBI Taxonomy" id="867683"/>
    <lineage>
        <taxon>Bacteria</taxon>
        <taxon>Pseudomonadati</taxon>
        <taxon>Pseudomonadota</taxon>
        <taxon>Alphaproteobacteria</taxon>
        <taxon>Hyphomicrobiales</taxon>
        <taxon>Brucellaceae</taxon>
        <taxon>Brucella/Ochrobactrum group</taxon>
        <taxon>Brucella</taxon>
    </lineage>
</organism>
<evidence type="ECO:0000256" key="1">
    <source>
        <dbReference type="ARBA" id="ARBA00006484"/>
    </source>
</evidence>
<dbReference type="PANTHER" id="PTHR42879:SF6">
    <property type="entry name" value="NADPH-DEPENDENT REDUCTASE BACG"/>
    <property type="match status" value="1"/>
</dbReference>
<evidence type="ECO:0000313" key="3">
    <source>
        <dbReference type="EMBL" id="TNV11319.1"/>
    </source>
</evidence>
<evidence type="ECO:0000313" key="4">
    <source>
        <dbReference type="Proteomes" id="UP000313390"/>
    </source>
</evidence>
<dbReference type="InterPro" id="IPR050259">
    <property type="entry name" value="SDR"/>
</dbReference>
<dbReference type="EC" id="1.1.1.100" evidence="2"/>